<feature type="chain" id="PRO_5043101250" description="Carboxylic ester hydrolase" evidence="3">
    <location>
        <begin position="21"/>
        <end position="466"/>
    </location>
</feature>
<dbReference type="PANTHER" id="PTHR11559">
    <property type="entry name" value="CARBOXYLESTERASE"/>
    <property type="match status" value="1"/>
</dbReference>
<feature type="domain" description="Carboxylesterase type B" evidence="4">
    <location>
        <begin position="365"/>
        <end position="461"/>
    </location>
</feature>
<evidence type="ECO:0000313" key="6">
    <source>
        <dbReference type="Proteomes" id="UP001204579"/>
    </source>
</evidence>
<keyword evidence="6" id="KW-1185">Reference proteome</keyword>
<reference evidence="5 6" key="1">
    <citation type="submission" date="2022-08" db="EMBL/GenBank/DDBJ databases">
        <authorList>
            <person name="Zeman M."/>
            <person name="Kubasova T."/>
        </authorList>
    </citation>
    <scope>NUCLEOTIDE SEQUENCE [LARGE SCALE GENOMIC DNA]</scope>
    <source>
        <strain evidence="5 6">ET62</strain>
    </source>
</reference>
<dbReference type="Gene3D" id="3.40.50.1820">
    <property type="entry name" value="alpha/beta hydrolase"/>
    <property type="match status" value="2"/>
</dbReference>
<evidence type="ECO:0000256" key="2">
    <source>
        <dbReference type="ARBA" id="ARBA00022801"/>
    </source>
</evidence>
<dbReference type="EMBL" id="JANRHJ010000010">
    <property type="protein sequence ID" value="MCR8874362.1"/>
    <property type="molecule type" value="Genomic_DNA"/>
</dbReference>
<evidence type="ECO:0000256" key="3">
    <source>
        <dbReference type="RuleBase" id="RU361235"/>
    </source>
</evidence>
<dbReference type="SUPFAM" id="SSF53474">
    <property type="entry name" value="alpha/beta-Hydrolases"/>
    <property type="match status" value="1"/>
</dbReference>
<dbReference type="PROSITE" id="PS00122">
    <property type="entry name" value="CARBOXYLESTERASE_B_1"/>
    <property type="match status" value="1"/>
</dbReference>
<dbReference type="InterPro" id="IPR050309">
    <property type="entry name" value="Type-B_Carboxylest/Lipase"/>
</dbReference>
<name>A0AAW5N1X9_9BACT</name>
<feature type="signal peptide" evidence="3">
    <location>
        <begin position="1"/>
        <end position="20"/>
    </location>
</feature>
<protein>
    <recommendedName>
        <fullName evidence="3">Carboxylic ester hydrolase</fullName>
        <ecNumber evidence="3">3.1.1.-</ecNumber>
    </recommendedName>
</protein>
<comment type="caution">
    <text evidence="5">The sequence shown here is derived from an EMBL/GenBank/DDBJ whole genome shotgun (WGS) entry which is preliminary data.</text>
</comment>
<keyword evidence="3" id="KW-0732">Signal</keyword>
<dbReference type="InterPro" id="IPR019826">
    <property type="entry name" value="Carboxylesterase_B_AS"/>
</dbReference>
<dbReference type="GO" id="GO:0016787">
    <property type="term" value="F:hydrolase activity"/>
    <property type="evidence" value="ECO:0007669"/>
    <property type="project" value="UniProtKB-KW"/>
</dbReference>
<keyword evidence="2 3" id="KW-0378">Hydrolase</keyword>
<sequence>MKKRLFHTAICAFLWGALMASCTRNLVLEVDGGQIEGVIDEEGVMVYKGIPYAAPPVGDLRWKQPQPVQPWEGVKKCDRFGAASLQGEQTEGSFYWKEFYQDGNPEMSEDCLYLNVWTPAAGKKDSRLPVMVWIHGGAFQNGFGHEIEFDGDAYAKKGVILVTLNYRLGMCGFLAHPLLTAENAGKGSGNYGLFDQLAALKWVKRNIAAFGGDPDNVTLFGQSAGAGSVQALISSPMAKGYIQRAIIQSGGGLGGIISTDSLQNAEEKGKAMWSMSGCTTLEQMRNCPADRFQEIMMNYMKQQKTFSGLPYGPCVDGQLLEQSVYEVAQQNKELDIPYMIGYTSEDIAPDRMKQAAVDWSLLLERQGRMPAYVYCFSRDLPGEDMPDPKGGFGAMKGAFHSSELWYMFGTLDKCWRPMEAADYELSDRMVSYWTNFAKTGNPNGDDLLEWKPCTQANTYIQDLNVK</sequence>
<dbReference type="AlphaFoldDB" id="A0AAW5N1X9"/>
<dbReference type="PROSITE" id="PS00941">
    <property type="entry name" value="CARBOXYLESTERASE_B_2"/>
    <property type="match status" value="1"/>
</dbReference>
<dbReference type="EC" id="3.1.1.-" evidence="3"/>
<proteinExistence type="inferred from homology"/>
<gene>
    <name evidence="5" type="ORF">NW209_10110</name>
</gene>
<evidence type="ECO:0000313" key="5">
    <source>
        <dbReference type="EMBL" id="MCR8874362.1"/>
    </source>
</evidence>
<dbReference type="RefSeq" id="WP_258335931.1">
    <property type="nucleotide sequence ID" value="NZ_JANRHJ010000010.1"/>
</dbReference>
<evidence type="ECO:0000259" key="4">
    <source>
        <dbReference type="Pfam" id="PF00135"/>
    </source>
</evidence>
<dbReference type="Pfam" id="PF00135">
    <property type="entry name" value="COesterase"/>
    <property type="match status" value="2"/>
</dbReference>
<dbReference type="InterPro" id="IPR019819">
    <property type="entry name" value="Carboxylesterase_B_CS"/>
</dbReference>
<feature type="domain" description="Carboxylesterase type B" evidence="4">
    <location>
        <begin position="27"/>
        <end position="347"/>
    </location>
</feature>
<dbReference type="Proteomes" id="UP001204579">
    <property type="component" value="Unassembled WGS sequence"/>
</dbReference>
<dbReference type="InterPro" id="IPR029058">
    <property type="entry name" value="AB_hydrolase_fold"/>
</dbReference>
<dbReference type="PROSITE" id="PS51257">
    <property type="entry name" value="PROKAR_LIPOPROTEIN"/>
    <property type="match status" value="1"/>
</dbReference>
<accession>A0AAW5N1X9</accession>
<evidence type="ECO:0000256" key="1">
    <source>
        <dbReference type="ARBA" id="ARBA00005964"/>
    </source>
</evidence>
<comment type="similarity">
    <text evidence="1 3">Belongs to the type-B carboxylesterase/lipase family.</text>
</comment>
<dbReference type="InterPro" id="IPR002018">
    <property type="entry name" value="CarbesteraseB"/>
</dbReference>
<organism evidence="5 6">
    <name type="scientific">Phocaeicola barnesiae</name>
    <dbReference type="NCBI Taxonomy" id="376804"/>
    <lineage>
        <taxon>Bacteria</taxon>
        <taxon>Pseudomonadati</taxon>
        <taxon>Bacteroidota</taxon>
        <taxon>Bacteroidia</taxon>
        <taxon>Bacteroidales</taxon>
        <taxon>Bacteroidaceae</taxon>
        <taxon>Phocaeicola</taxon>
    </lineage>
</organism>